<gene>
    <name evidence="6" type="ORF">CLUP02_00857</name>
</gene>
<feature type="compositionally biased region" description="Polar residues" evidence="4">
    <location>
        <begin position="513"/>
        <end position="523"/>
    </location>
</feature>
<feature type="compositionally biased region" description="Basic and acidic residues" evidence="4">
    <location>
        <begin position="317"/>
        <end position="330"/>
    </location>
</feature>
<reference evidence="6" key="1">
    <citation type="journal article" date="2021" name="Mol. Plant Microbe Interact.">
        <title>Complete Genome Sequence of the Plant-Pathogenic Fungus Colletotrichum lupini.</title>
        <authorList>
            <person name="Baroncelli R."/>
            <person name="Pensec F."/>
            <person name="Da Lio D."/>
            <person name="Boufleur T."/>
            <person name="Vicente I."/>
            <person name="Sarrocco S."/>
            <person name="Picot A."/>
            <person name="Baraldi E."/>
            <person name="Sukno S."/>
            <person name="Thon M."/>
            <person name="Le Floch G."/>
        </authorList>
    </citation>
    <scope>NUCLEOTIDE SEQUENCE</scope>
    <source>
        <strain evidence="6">IMI 504893</strain>
    </source>
</reference>
<feature type="compositionally biased region" description="Low complexity" evidence="4">
    <location>
        <begin position="177"/>
        <end position="189"/>
    </location>
</feature>
<feature type="compositionally biased region" description="Low complexity" evidence="4">
    <location>
        <begin position="663"/>
        <end position="675"/>
    </location>
</feature>
<evidence type="ECO:0000313" key="7">
    <source>
        <dbReference type="Proteomes" id="UP000830671"/>
    </source>
</evidence>
<feature type="compositionally biased region" description="Basic and acidic residues" evidence="4">
    <location>
        <begin position="132"/>
        <end position="146"/>
    </location>
</feature>
<dbReference type="AlphaFoldDB" id="A0A9Q8SB89"/>
<dbReference type="EMBL" id="CP019471">
    <property type="protein sequence ID" value="UQC74209.1"/>
    <property type="molecule type" value="Genomic_DNA"/>
</dbReference>
<feature type="compositionally biased region" description="Low complexity" evidence="4">
    <location>
        <begin position="524"/>
        <end position="536"/>
    </location>
</feature>
<feature type="compositionally biased region" description="Polar residues" evidence="4">
    <location>
        <begin position="215"/>
        <end position="227"/>
    </location>
</feature>
<feature type="compositionally biased region" description="Basic residues" evidence="4">
    <location>
        <begin position="107"/>
        <end position="118"/>
    </location>
</feature>
<name>A0A9Q8SB89_9PEZI</name>
<feature type="compositionally biased region" description="Low complexity" evidence="4">
    <location>
        <begin position="445"/>
        <end position="457"/>
    </location>
</feature>
<evidence type="ECO:0000259" key="5">
    <source>
        <dbReference type="Pfam" id="PF07557"/>
    </source>
</evidence>
<accession>A0A9Q8SB89</accession>
<proteinExistence type="inferred from homology"/>
<feature type="compositionally biased region" description="Basic and acidic residues" evidence="4">
    <location>
        <begin position="567"/>
        <end position="577"/>
    </location>
</feature>
<evidence type="ECO:0000313" key="6">
    <source>
        <dbReference type="EMBL" id="UQC74209.1"/>
    </source>
</evidence>
<feature type="compositionally biased region" description="Basic and acidic residues" evidence="4">
    <location>
        <begin position="403"/>
        <end position="415"/>
    </location>
</feature>
<feature type="compositionally biased region" description="Basic and acidic residues" evidence="4">
    <location>
        <begin position="496"/>
        <end position="509"/>
    </location>
</feature>
<evidence type="ECO:0000256" key="3">
    <source>
        <dbReference type="SAM" id="Coils"/>
    </source>
</evidence>
<keyword evidence="3" id="KW-0175">Coiled coil</keyword>
<keyword evidence="2" id="KW-0159">Chromosome partition</keyword>
<feature type="compositionally biased region" description="Basic and acidic residues" evidence="4">
    <location>
        <begin position="340"/>
        <end position="351"/>
    </location>
</feature>
<dbReference type="GO" id="GO:0045132">
    <property type="term" value="P:meiotic chromosome segregation"/>
    <property type="evidence" value="ECO:0007669"/>
    <property type="project" value="InterPro"/>
</dbReference>
<evidence type="ECO:0000256" key="4">
    <source>
        <dbReference type="SAM" id="MobiDB-lite"/>
    </source>
</evidence>
<feature type="coiled-coil region" evidence="3">
    <location>
        <begin position="14"/>
        <end position="73"/>
    </location>
</feature>
<organism evidence="6 7">
    <name type="scientific">Colletotrichum lupini</name>
    <dbReference type="NCBI Taxonomy" id="145971"/>
    <lineage>
        <taxon>Eukaryota</taxon>
        <taxon>Fungi</taxon>
        <taxon>Dikarya</taxon>
        <taxon>Ascomycota</taxon>
        <taxon>Pezizomycotina</taxon>
        <taxon>Sordariomycetes</taxon>
        <taxon>Hypocreomycetidae</taxon>
        <taxon>Glomerellales</taxon>
        <taxon>Glomerellaceae</taxon>
        <taxon>Colletotrichum</taxon>
        <taxon>Colletotrichum acutatum species complex</taxon>
    </lineage>
</organism>
<dbReference type="Pfam" id="PF07557">
    <property type="entry name" value="Shugoshin_C"/>
    <property type="match status" value="1"/>
</dbReference>
<dbReference type="GeneID" id="73334913"/>
<dbReference type="KEGG" id="clup:CLUP02_00857"/>
<dbReference type="GO" id="GO:0005634">
    <property type="term" value="C:nucleus"/>
    <property type="evidence" value="ECO:0007669"/>
    <property type="project" value="InterPro"/>
</dbReference>
<feature type="domain" description="Shugoshin C-terminal" evidence="5">
    <location>
        <begin position="480"/>
        <end position="503"/>
    </location>
</feature>
<feature type="region of interest" description="Disordered" evidence="4">
    <location>
        <begin position="445"/>
        <end position="728"/>
    </location>
</feature>
<dbReference type="RefSeq" id="XP_049135860.1">
    <property type="nucleotide sequence ID" value="XM_049279903.1"/>
</dbReference>
<evidence type="ECO:0000256" key="1">
    <source>
        <dbReference type="ARBA" id="ARBA00010845"/>
    </source>
</evidence>
<sequence>MARLNEPPVSTDSIDTLRRKLLRQNRDLARANAVHLNRIHNLEADYSRSLSENLQLNGRIIELEKELEDSNARRIADHALDIRSRLESQLMDCMSLLSNLGQEPPTKRHASPRGRRISRASLPRGSPPQRRPPREPVKDTEARALQEGRLPPITENKSYPRATLDRDQILALCSEAADTTDATDNADTTDSPELGPPPMSRFVDADSVDIGSPRQPLSATEPQAATNSSPVKSPSPAPVVAPAPVSRTTQKPERNVIVRPDPATKTEDARPDAKHPPKETPILPPVLPIVVKAGSKRKHSMGDDLAKVTKPPIQPSKSKEFEQRPLEAREQPSGQTLKELANRRREARERMSAPVNSRKPLSAKSTNDDMASPVKSSKDAANDSKVAPEKPKPRAASQRAAQKIREAEAESRPEPEPVEVVIATVPSPAPTVDVLPSTETVPIEAALLSPASPEPASRMSLPSVRDTPPPNDISSQGETSRPSRRARASVSYAEPNLRDKMRRPTKELYDAVTGQTRYLQRSGSASSDPSASDAAPTTKRESSDDATWQQIAAAASPSVISRQGQKSPHEPIDKPMSPERLLAVAKPLRKKRSSAMMSGSISEGEGQRPFQQKASSSTAPEKTPSRQSTLSPEREADPYEFPASTPASDTFRVVDTKDLTLPARQSKSSRRASSTTRDDFRGEGAEVSQRPKSGGPRKRASMVLPKRNRAEAECVEDSSFESVESSSDFQETNSKVTGVFFGVGYVVKYHSPCFV</sequence>
<dbReference type="Proteomes" id="UP000830671">
    <property type="component" value="Chromosome 1"/>
</dbReference>
<comment type="similarity">
    <text evidence="1">Belongs to the shugoshin family.</text>
</comment>
<feature type="compositionally biased region" description="Polar residues" evidence="4">
    <location>
        <begin position="609"/>
        <end position="631"/>
    </location>
</feature>
<feature type="region of interest" description="Disordered" evidence="4">
    <location>
        <begin position="177"/>
        <end position="421"/>
    </location>
</feature>
<feature type="region of interest" description="Disordered" evidence="4">
    <location>
        <begin position="97"/>
        <end position="162"/>
    </location>
</feature>
<keyword evidence="7" id="KW-1185">Reference proteome</keyword>
<evidence type="ECO:0000256" key="2">
    <source>
        <dbReference type="ARBA" id="ARBA00022829"/>
    </source>
</evidence>
<dbReference type="InterPro" id="IPR011515">
    <property type="entry name" value="Shugoshin_C"/>
</dbReference>
<protein>
    <submittedName>
        <fullName evidence="6">Shugoshin</fullName>
    </submittedName>
</protein>
<feature type="compositionally biased region" description="Basic and acidic residues" evidence="4">
    <location>
        <begin position="376"/>
        <end position="392"/>
    </location>
</feature>
<feature type="compositionally biased region" description="Basic and acidic residues" evidence="4">
    <location>
        <begin position="250"/>
        <end position="278"/>
    </location>
</feature>
<dbReference type="GO" id="GO:0000775">
    <property type="term" value="C:chromosome, centromeric region"/>
    <property type="evidence" value="ECO:0007669"/>
    <property type="project" value="InterPro"/>
</dbReference>